<name>A0AA38VKV0_9PEZI</name>
<evidence type="ECO:0008006" key="3">
    <source>
        <dbReference type="Google" id="ProtNLM"/>
    </source>
</evidence>
<organism evidence="1 2">
    <name type="scientific">Pleurostoma richardsiae</name>
    <dbReference type="NCBI Taxonomy" id="41990"/>
    <lineage>
        <taxon>Eukaryota</taxon>
        <taxon>Fungi</taxon>
        <taxon>Dikarya</taxon>
        <taxon>Ascomycota</taxon>
        <taxon>Pezizomycotina</taxon>
        <taxon>Sordariomycetes</taxon>
        <taxon>Sordariomycetidae</taxon>
        <taxon>Calosphaeriales</taxon>
        <taxon>Pleurostomataceae</taxon>
        <taxon>Pleurostoma</taxon>
    </lineage>
</organism>
<keyword evidence="2" id="KW-1185">Reference proteome</keyword>
<dbReference type="GO" id="GO:0005975">
    <property type="term" value="P:carbohydrate metabolic process"/>
    <property type="evidence" value="ECO:0007669"/>
    <property type="project" value="InterPro"/>
</dbReference>
<accession>A0AA38VKV0</accession>
<evidence type="ECO:0000313" key="2">
    <source>
        <dbReference type="Proteomes" id="UP001174694"/>
    </source>
</evidence>
<dbReference type="Gene3D" id="3.20.20.370">
    <property type="entry name" value="Glycoside hydrolase/deacetylase"/>
    <property type="match status" value="2"/>
</dbReference>
<dbReference type="SUPFAM" id="SSF88713">
    <property type="entry name" value="Glycoside hydrolase/deacetylase"/>
    <property type="match status" value="1"/>
</dbReference>
<dbReference type="EMBL" id="JANBVO010000032">
    <property type="protein sequence ID" value="KAJ9137899.1"/>
    <property type="molecule type" value="Genomic_DNA"/>
</dbReference>
<comment type="caution">
    <text evidence="1">The sequence shown here is derived from an EMBL/GenBank/DDBJ whole genome shotgun (WGS) entry which is preliminary data.</text>
</comment>
<evidence type="ECO:0000313" key="1">
    <source>
        <dbReference type="EMBL" id="KAJ9137899.1"/>
    </source>
</evidence>
<reference evidence="1" key="1">
    <citation type="submission" date="2022-07" db="EMBL/GenBank/DDBJ databases">
        <title>Fungi with potential for degradation of polypropylene.</title>
        <authorList>
            <person name="Gostincar C."/>
        </authorList>
    </citation>
    <scope>NUCLEOTIDE SEQUENCE</scope>
    <source>
        <strain evidence="1">EXF-13308</strain>
    </source>
</reference>
<proteinExistence type="predicted"/>
<sequence length="213" mass="23066">MGPDDELMPLIGLANVACGFHGGDPVVIQRTIRLAKQNGLPVGAHPSLPDREGFGRRHIDISPHDLFAQLAYQIGALAGMLSSEGMQLNHVKTQDTCGACVFGVPILIIANTRMENMATAMSIPYIPEFFPDIVYNENGKLMSILTSGGINLDDVQSKVERIITRNEVITKTTVGAIKMSFEGRAFSCCIHSDLPHPVETLQAVRRAIKAATK</sequence>
<dbReference type="InterPro" id="IPR011330">
    <property type="entry name" value="Glyco_hydro/deAcase_b/a-brl"/>
</dbReference>
<dbReference type="PANTHER" id="PTHR30292">
    <property type="entry name" value="UNCHARACTERIZED PROTEIN YBGL-RELATED"/>
    <property type="match status" value="1"/>
</dbReference>
<dbReference type="PANTHER" id="PTHR30292:SF0">
    <property type="entry name" value="5-OXOPROLINASE SUBUNIT A"/>
    <property type="match status" value="1"/>
</dbReference>
<dbReference type="InterPro" id="IPR005501">
    <property type="entry name" value="LamB/YcsF/PxpA-like"/>
</dbReference>
<dbReference type="AlphaFoldDB" id="A0AA38VKV0"/>
<dbReference type="Pfam" id="PF03746">
    <property type="entry name" value="LamB_YcsF"/>
    <property type="match status" value="2"/>
</dbReference>
<dbReference type="Proteomes" id="UP001174694">
    <property type="component" value="Unassembled WGS sequence"/>
</dbReference>
<gene>
    <name evidence="1" type="ORF">NKR23_g8794</name>
</gene>
<protein>
    <recommendedName>
        <fullName evidence="3">LamB/YcsF family protein</fullName>
    </recommendedName>
</protein>